<gene>
    <name evidence="5" type="ORF">COW36_07490</name>
</gene>
<proteinExistence type="predicted"/>
<evidence type="ECO:0000256" key="2">
    <source>
        <dbReference type="SAM" id="SignalP"/>
    </source>
</evidence>
<dbReference type="Proteomes" id="UP000231019">
    <property type="component" value="Unassembled WGS sequence"/>
</dbReference>
<dbReference type="Pfam" id="PF11954">
    <property type="entry name" value="DUF3471"/>
    <property type="match status" value="1"/>
</dbReference>
<reference evidence="5 6" key="1">
    <citation type="submission" date="2017-09" db="EMBL/GenBank/DDBJ databases">
        <title>Depth-based differentiation of microbial function through sediment-hosted aquifers and enrichment of novel symbionts in the deep terrestrial subsurface.</title>
        <authorList>
            <person name="Probst A.J."/>
            <person name="Ladd B."/>
            <person name="Jarett J.K."/>
            <person name="Geller-Mcgrath D.E."/>
            <person name="Sieber C.M."/>
            <person name="Emerson J.B."/>
            <person name="Anantharaman K."/>
            <person name="Thomas B.C."/>
            <person name="Malmstrom R."/>
            <person name="Stieglmeier M."/>
            <person name="Klingl A."/>
            <person name="Woyke T."/>
            <person name="Ryan C.M."/>
            <person name="Banfield J.F."/>
        </authorList>
    </citation>
    <scope>NUCLEOTIDE SEQUENCE [LARGE SCALE GENOMIC DNA]</scope>
    <source>
        <strain evidence="5">CG17_big_fil_post_rev_8_21_14_2_50_48_46</strain>
    </source>
</reference>
<dbReference type="InterPro" id="IPR050491">
    <property type="entry name" value="AmpC-like"/>
</dbReference>
<organism evidence="5 6">
    <name type="scientific">bacterium (Candidatus Blackallbacteria) CG17_big_fil_post_rev_8_21_14_2_50_48_46</name>
    <dbReference type="NCBI Taxonomy" id="2014261"/>
    <lineage>
        <taxon>Bacteria</taxon>
        <taxon>Candidatus Blackallbacteria</taxon>
    </lineage>
</organism>
<dbReference type="PANTHER" id="PTHR46825:SF15">
    <property type="entry name" value="BETA-LACTAMASE-RELATED DOMAIN-CONTAINING PROTEIN"/>
    <property type="match status" value="1"/>
</dbReference>
<dbReference type="InterPro" id="IPR021860">
    <property type="entry name" value="Peptidase_S12_Pab87-rel_C"/>
</dbReference>
<dbReference type="Pfam" id="PF00144">
    <property type="entry name" value="Beta-lactamase"/>
    <property type="match status" value="1"/>
</dbReference>
<name>A0A2M7G707_9BACT</name>
<feature type="coiled-coil region" evidence="1">
    <location>
        <begin position="128"/>
        <end position="155"/>
    </location>
</feature>
<evidence type="ECO:0000259" key="4">
    <source>
        <dbReference type="Pfam" id="PF11954"/>
    </source>
</evidence>
<dbReference type="InterPro" id="IPR012338">
    <property type="entry name" value="Beta-lactam/transpept-like"/>
</dbReference>
<feature type="coiled-coil region" evidence="1">
    <location>
        <begin position="584"/>
        <end position="611"/>
    </location>
</feature>
<evidence type="ECO:0000313" key="5">
    <source>
        <dbReference type="EMBL" id="PIW17779.1"/>
    </source>
</evidence>
<dbReference type="Gene3D" id="2.40.128.600">
    <property type="match status" value="1"/>
</dbReference>
<evidence type="ECO:0000256" key="1">
    <source>
        <dbReference type="SAM" id="Coils"/>
    </source>
</evidence>
<evidence type="ECO:0000313" key="6">
    <source>
        <dbReference type="Proteomes" id="UP000231019"/>
    </source>
</evidence>
<protein>
    <recommendedName>
        <fullName evidence="7">Serine hydrolase</fullName>
    </recommendedName>
</protein>
<sequence length="702" mass="79233">MRKSQILRSILVGFCLSSCLWVTPVFALPTGEWQGTIQIPGQALEVVVHLRQNAEGVWQGSIDIPAQNSKNLPLSAIVLDKQKMRFSIAGIPGNPSFDGELNPEESELKGQFSQGGQTFAFALKRPNAEAQLQAAAKEEALIDSLREKIEQRRKEWKTPGLGVALVKGDRVLIAEGFGQRNLEKKLPVGPDTLFAIGSCTKAFTASLLGILVDQGKLDWDAPIQTYLPDFRLKQSFASEHLTTRDLLTHRSGLPRHDLVWYGAELDREALYQRLKYLDFTADFRNQFQYQNLMYMTAGYLAEKLGAHSWEEQIQTELFEPLGMKRSLTSLSAFQQEPDHALPYAKRQNQIKRIPYRSLAGAAPAGAIHSSARDMAQWLIFNLGKGNWQEKPLLSESSLKELHSPQVIMNSHASYPEIPYTLYGMGWMIHPYRGHQMISHGGNIDGYSALVSLLPEKKIGLVILSNQEHDPLPSLLSMELSDLLLELEPLDWSARIKPGMEMAEKIVKGQDLRTRVPNTHPSHPLQDYLGTYHHPAYGELKLESQAGKLRLGYRDLGGKIEHWHYDTFVVKEPDAILDKLWVHFLNNLEGDIQSVELKLDNLAEAIRFERQAPPEMLNPAFLKRYQGAFDLAGIRVEISLKGEHLQVRASGQPAFVLEAVKRDLFKLKDLEGYQVRFEFQAERLKRVIFVQPNGSFEAKPLKP</sequence>
<comment type="caution">
    <text evidence="5">The sequence shown here is derived from an EMBL/GenBank/DDBJ whole genome shotgun (WGS) entry which is preliminary data.</text>
</comment>
<dbReference type="AlphaFoldDB" id="A0A2M7G707"/>
<evidence type="ECO:0008006" key="7">
    <source>
        <dbReference type="Google" id="ProtNLM"/>
    </source>
</evidence>
<dbReference type="InterPro" id="IPR001466">
    <property type="entry name" value="Beta-lactam-related"/>
</dbReference>
<dbReference type="Gene3D" id="3.40.710.10">
    <property type="entry name" value="DD-peptidase/beta-lactamase superfamily"/>
    <property type="match status" value="1"/>
</dbReference>
<accession>A0A2M7G707</accession>
<feature type="signal peptide" evidence="2">
    <location>
        <begin position="1"/>
        <end position="27"/>
    </location>
</feature>
<dbReference type="SUPFAM" id="SSF56601">
    <property type="entry name" value="beta-lactamase/transpeptidase-like"/>
    <property type="match status" value="1"/>
</dbReference>
<keyword evidence="2" id="KW-0732">Signal</keyword>
<feature type="domain" description="Peptidase S12 Pab87-related C-terminal" evidence="4">
    <location>
        <begin position="514"/>
        <end position="608"/>
    </location>
</feature>
<feature type="chain" id="PRO_5014676219" description="Serine hydrolase" evidence="2">
    <location>
        <begin position="28"/>
        <end position="702"/>
    </location>
</feature>
<evidence type="ECO:0000259" key="3">
    <source>
        <dbReference type="Pfam" id="PF00144"/>
    </source>
</evidence>
<dbReference type="PANTHER" id="PTHR46825">
    <property type="entry name" value="D-ALANYL-D-ALANINE-CARBOXYPEPTIDASE/ENDOPEPTIDASE AMPH"/>
    <property type="match status" value="1"/>
</dbReference>
<feature type="domain" description="Beta-lactamase-related" evidence="3">
    <location>
        <begin position="146"/>
        <end position="469"/>
    </location>
</feature>
<keyword evidence="1" id="KW-0175">Coiled coil</keyword>
<dbReference type="EMBL" id="PFFQ01000020">
    <property type="protein sequence ID" value="PIW17779.1"/>
    <property type="molecule type" value="Genomic_DNA"/>
</dbReference>